<evidence type="ECO:0000313" key="3">
    <source>
        <dbReference type="Proteomes" id="UP000265750"/>
    </source>
</evidence>
<name>A0A3A1WHR6_9HYPH</name>
<evidence type="ECO:0000259" key="1">
    <source>
        <dbReference type="SMART" id="SM00642"/>
    </source>
</evidence>
<dbReference type="RefSeq" id="WP_119540454.1">
    <property type="nucleotide sequence ID" value="NZ_QYRN01000006.1"/>
</dbReference>
<dbReference type="GO" id="GO:0030980">
    <property type="term" value="P:alpha-glucan catabolic process"/>
    <property type="evidence" value="ECO:0007669"/>
    <property type="project" value="TreeGrafter"/>
</dbReference>
<sequence length="902" mass="99843">MSRPLVATYRLQFREGTGFGEARELIPYLRTLGVSHLYASPVFAASPGSTHGYDVVDYNHFEDDLGGDAGFNALSDGLSAADLGLILDFVPNHMGVSPANAWWEDVLRWGQDSHFAQTFDISWEAEKILVPTLGKPYGEALKDGDLSLVYNEARKELRFSAGGYELPLDPRTLSHVFAFVEHDERERMVRRFSAAVPADGEELNERFAEHVADPGFLAALRQGVEAINADRDALHALHEAQAWRLAWWRLAREKLSYRRFFEIADLIGVRQEMRRVFRESHRTVLRLARERRLDGIRIDHVDGVADPKNYLADLARAFEAIGRDVKIHVEKILTGPERLRRSWNIAGTTGYEFITALSGLYVDASKEEAMTRAYAEFVGADEDLRQMIVEQKRLIFSHNLAGELAFLADEALAVAARDLDTRDFGRDAMTRSIVEVAAALPVYRTYASVDGVPEPDIQVIDDAVALAQSRREVEANRPVAFVGRLLKLDFEDGRDVTGALNFSRRFQQTTGAVMAKAVEDTTFYRYNRLIALNEVGGEPDHYGADLPAFHEAMAIRLEDQPEGLMASSTHDTKRGEDARARLYTISEAPERWAEIVASAAEAMAPWRKDLGEALVSPDPATEWGFYQTLLGVIPADFDPADDAMRRELSERLAAFAEKAAREAKRYTTWTAPNADYEAALKGFVEAALSRATGGDILEAFWRSMQPFVVAGALTSLSQTLVKLTAPGVPDIYQGTEFYDLSLVDPDNRRKVDFAAREAAMTDGHGVAEALPHWRDGRVKAKLTAAALKARIKAPELFTEGRYLPLEVTGERRDHVVAFARADGQGRFAVCVTPRLALGLLGEGAEIPLPDPAAWGDTAVRLPSQLSGARFEDILNLKPVAGAAELPLRDLLADLPVALLIAD</sequence>
<dbReference type="CDD" id="cd11336">
    <property type="entry name" value="AmyAc_MTSase"/>
    <property type="match status" value="1"/>
</dbReference>
<dbReference type="Pfam" id="PF00128">
    <property type="entry name" value="Alpha-amylase"/>
    <property type="match status" value="1"/>
</dbReference>
<dbReference type="EMBL" id="QYRN01000006">
    <property type="protein sequence ID" value="RIY00143.1"/>
    <property type="molecule type" value="Genomic_DNA"/>
</dbReference>
<feature type="domain" description="Glycosyl hydrolase family 13 catalytic" evidence="1">
    <location>
        <begin position="5"/>
        <end position="774"/>
    </location>
</feature>
<keyword evidence="3" id="KW-1185">Reference proteome</keyword>
<dbReference type="SMART" id="SM00642">
    <property type="entry name" value="Aamy"/>
    <property type="match status" value="1"/>
</dbReference>
<dbReference type="Gene3D" id="1.10.10.470">
    <property type="entry name" value="Maltooligosyl trehalose synthase, domain 4"/>
    <property type="match status" value="1"/>
</dbReference>
<dbReference type="Proteomes" id="UP000265750">
    <property type="component" value="Unassembled WGS sequence"/>
</dbReference>
<dbReference type="NCBIfam" id="TIGR02401">
    <property type="entry name" value="trehalose_TreY"/>
    <property type="match status" value="1"/>
</dbReference>
<reference evidence="3" key="1">
    <citation type="submission" date="2018-09" db="EMBL/GenBank/DDBJ databases">
        <authorList>
            <person name="Tuo L."/>
        </authorList>
    </citation>
    <scope>NUCLEOTIDE SEQUENCE [LARGE SCALE GENOMIC DNA]</scope>
    <source>
        <strain evidence="3">M2BS4Y-1</strain>
    </source>
</reference>
<evidence type="ECO:0000313" key="2">
    <source>
        <dbReference type="EMBL" id="RIY00143.1"/>
    </source>
</evidence>
<protein>
    <submittedName>
        <fullName evidence="2">Malto-oligosyltrehalose synthase</fullName>
    </submittedName>
</protein>
<comment type="caution">
    <text evidence="2">The sequence shown here is derived from an EMBL/GenBank/DDBJ whole genome shotgun (WGS) entry which is preliminary data.</text>
</comment>
<dbReference type="PANTHER" id="PTHR10357">
    <property type="entry name" value="ALPHA-AMYLASE FAMILY MEMBER"/>
    <property type="match status" value="1"/>
</dbReference>
<dbReference type="OrthoDB" id="9761577at2"/>
<dbReference type="InterPro" id="IPR013797">
    <property type="entry name" value="Maltooligo_trehalose_synth_4"/>
</dbReference>
<dbReference type="InterPro" id="IPR006047">
    <property type="entry name" value="GH13_cat_dom"/>
</dbReference>
<dbReference type="InterPro" id="IPR012767">
    <property type="entry name" value="Trehalose_TreY"/>
</dbReference>
<dbReference type="GO" id="GO:0005992">
    <property type="term" value="P:trehalose biosynthetic process"/>
    <property type="evidence" value="ECO:0007669"/>
    <property type="project" value="TreeGrafter"/>
</dbReference>
<dbReference type="GO" id="GO:0047470">
    <property type="term" value="F:(1,4)-alpha-D-glucan 1-alpha-D-glucosylmutase activity"/>
    <property type="evidence" value="ECO:0007669"/>
    <property type="project" value="TreeGrafter"/>
</dbReference>
<dbReference type="Gene3D" id="1.10.150.200">
    <property type="entry name" value="Maltooligosyl trehalose synthase, domain 3"/>
    <property type="match status" value="1"/>
</dbReference>
<dbReference type="InterPro" id="IPR017853">
    <property type="entry name" value="GH"/>
</dbReference>
<proteinExistence type="predicted"/>
<dbReference type="PANTHER" id="PTHR10357:SF216">
    <property type="entry name" value="MALTOOLIGOSYL TREHALOSE SYNTHASE-RELATED"/>
    <property type="match status" value="1"/>
</dbReference>
<dbReference type="SUPFAM" id="SSF51445">
    <property type="entry name" value="(Trans)glycosidases"/>
    <property type="match status" value="1"/>
</dbReference>
<gene>
    <name evidence="2" type="primary">treY</name>
    <name evidence="2" type="ORF">D3218_12685</name>
</gene>
<accession>A0A3A1WHR6</accession>
<dbReference type="Gene3D" id="3.20.20.80">
    <property type="entry name" value="Glycosidases"/>
    <property type="match status" value="1"/>
</dbReference>
<dbReference type="AlphaFoldDB" id="A0A3A1WHR6"/>
<organism evidence="2 3">
    <name type="scientific">Aureimonas flava</name>
    <dbReference type="NCBI Taxonomy" id="2320271"/>
    <lineage>
        <taxon>Bacteria</taxon>
        <taxon>Pseudomonadati</taxon>
        <taxon>Pseudomonadota</taxon>
        <taxon>Alphaproteobacteria</taxon>
        <taxon>Hyphomicrobiales</taxon>
        <taxon>Aurantimonadaceae</taxon>
        <taxon>Aureimonas</taxon>
    </lineage>
</organism>
<dbReference type="Gene3D" id="3.30.1590.10">
    <property type="entry name" value="Maltooligosyl trehalose synthase, domain 2"/>
    <property type="match status" value="1"/>
</dbReference>